<accession>A0A7D4CUN8</accession>
<dbReference type="RefSeq" id="WP_173220290.1">
    <property type="nucleotide sequence ID" value="NZ_CP048104.1"/>
</dbReference>
<name>A0A7D4CUN8_9BACL</name>
<evidence type="ECO:0000313" key="1">
    <source>
        <dbReference type="EMBL" id="QKG83497.1"/>
    </source>
</evidence>
<gene>
    <name evidence="1" type="ORF">GXN76_02760</name>
</gene>
<keyword evidence="2" id="KW-1185">Reference proteome</keyword>
<dbReference type="KEGG" id="kpul:GXN76_02760"/>
<reference evidence="1 2" key="1">
    <citation type="submission" date="2020-01" db="EMBL/GenBank/DDBJ databases">
        <authorList>
            <person name="Gulvik C.A."/>
            <person name="Batra D.G."/>
        </authorList>
    </citation>
    <scope>NUCLEOTIDE SEQUENCE [LARGE SCALE GENOMIC DNA]</scope>
    <source>
        <strain evidence="1 2">W9323</strain>
    </source>
</reference>
<dbReference type="Proteomes" id="UP000503088">
    <property type="component" value="Chromosome"/>
</dbReference>
<dbReference type="SUPFAM" id="SSF53474">
    <property type="entry name" value="alpha/beta-Hydrolases"/>
    <property type="match status" value="1"/>
</dbReference>
<evidence type="ECO:0000313" key="2">
    <source>
        <dbReference type="Proteomes" id="UP000503088"/>
    </source>
</evidence>
<dbReference type="Gene3D" id="3.40.50.1820">
    <property type="entry name" value="alpha/beta hydrolase"/>
    <property type="match status" value="1"/>
</dbReference>
<sequence>MKKRWHVLTVLFLSVLLLMPAGLIEANVTTYGKWTPSDPKGTPGTWYPGETPVNLDPSKPPIVFVQGLNGSADNWYEETRYHGRNDMVEYAYNNGYRTAFVQLHDAGGEAASVRENGKMLAGLLKEIHGHFGEKVNVVAHSKGGPDTQAALVHNNAYPYVGRVVTLGSPHHGSHLADLAYSSWAGWLAELIGSKSPGTESLQVGKMEQFRSETDTHPNVNKNKYYTVAGTSWGPFPSALWTGGAYLSSHGSNDGLVNEWSTKLPNGNHLFTDKLDHDNIRLGKKVFSRIEGTLRSSSTAGVTTQLKTEQQMDEAWDVPGHILRGGPLQADKAVVEEIPVESGLKKAVFNVMTYGPTDVTLVSPSGKKYSKIRRGKDTQFFDGADVQAMSINQPEPGAWTVKVKSSKESAYLLTTVLDGKDPVRLKWKGATSKNKKVPVEVEMTQSGSKKKGQFDAKVKLISPLDHGSATMEKGMYQSKLVREGDRFKGQLPVLQKSGVYNMTVDVKGINDKGEAFERTLVRSFYAE</sequence>
<dbReference type="InterPro" id="IPR029058">
    <property type="entry name" value="AB_hydrolase_fold"/>
</dbReference>
<protein>
    <recommendedName>
        <fullName evidence="3">Alpha/beta hydrolase</fullName>
    </recommendedName>
</protein>
<evidence type="ECO:0008006" key="3">
    <source>
        <dbReference type="Google" id="ProtNLM"/>
    </source>
</evidence>
<organism evidence="1 2">
    <name type="scientific">Kroppenstedtia pulmonis</name>
    <dbReference type="NCBI Taxonomy" id="1380685"/>
    <lineage>
        <taxon>Bacteria</taxon>
        <taxon>Bacillati</taxon>
        <taxon>Bacillota</taxon>
        <taxon>Bacilli</taxon>
        <taxon>Bacillales</taxon>
        <taxon>Thermoactinomycetaceae</taxon>
        <taxon>Kroppenstedtia</taxon>
    </lineage>
</organism>
<proteinExistence type="predicted"/>
<dbReference type="EMBL" id="CP048104">
    <property type="protein sequence ID" value="QKG83497.1"/>
    <property type="molecule type" value="Genomic_DNA"/>
</dbReference>
<dbReference type="AlphaFoldDB" id="A0A7D4CUN8"/>